<dbReference type="Pfam" id="PF03544">
    <property type="entry name" value="TonB_C"/>
    <property type="match status" value="1"/>
</dbReference>
<evidence type="ECO:0000313" key="13">
    <source>
        <dbReference type="Proteomes" id="UP000005090"/>
    </source>
</evidence>
<dbReference type="HOGENOM" id="CLU_076057_2_0_6"/>
<organism evidence="12 13">
    <name type="scientific">Methylomicrobium album BG8</name>
    <dbReference type="NCBI Taxonomy" id="686340"/>
    <lineage>
        <taxon>Bacteria</taxon>
        <taxon>Pseudomonadati</taxon>
        <taxon>Pseudomonadota</taxon>
        <taxon>Gammaproteobacteria</taxon>
        <taxon>Methylococcales</taxon>
        <taxon>Methylococcaceae</taxon>
        <taxon>Methylomicrobium</taxon>
    </lineage>
</organism>
<dbReference type="GO" id="GO:0098797">
    <property type="term" value="C:plasma membrane protein complex"/>
    <property type="evidence" value="ECO:0007669"/>
    <property type="project" value="TreeGrafter"/>
</dbReference>
<evidence type="ECO:0000256" key="7">
    <source>
        <dbReference type="ARBA" id="ARBA00022927"/>
    </source>
</evidence>
<dbReference type="PANTHER" id="PTHR33446">
    <property type="entry name" value="PROTEIN TONB-RELATED"/>
    <property type="match status" value="1"/>
</dbReference>
<dbReference type="InterPro" id="IPR006260">
    <property type="entry name" value="TonB/TolA_C"/>
</dbReference>
<dbReference type="SUPFAM" id="SSF74653">
    <property type="entry name" value="TolA/TonB C-terminal domain"/>
    <property type="match status" value="1"/>
</dbReference>
<dbReference type="eggNOG" id="COG0810">
    <property type="taxonomic scope" value="Bacteria"/>
</dbReference>
<dbReference type="PRINTS" id="PR01217">
    <property type="entry name" value="PRICHEXTENSN"/>
</dbReference>
<dbReference type="STRING" id="686340.Metal_3639"/>
<evidence type="ECO:0000259" key="11">
    <source>
        <dbReference type="PROSITE" id="PS52015"/>
    </source>
</evidence>
<evidence type="ECO:0000256" key="5">
    <source>
        <dbReference type="ARBA" id="ARBA00022519"/>
    </source>
</evidence>
<accession>H8GH11</accession>
<evidence type="ECO:0000256" key="3">
    <source>
        <dbReference type="ARBA" id="ARBA00022448"/>
    </source>
</evidence>
<feature type="domain" description="TonB C-terminal" evidence="11">
    <location>
        <begin position="186"/>
        <end position="276"/>
    </location>
</feature>
<sequence>MSSPLPFTSSFASATPSLDWQADGAASLKSSAAEFAPAPLGKALADFKYTGEDHDRKLLDYLLLGMLSIAIHTGFVRHFDGAALEQEIIEPVKLVPKVQITLARPQPKPVAPPPPPVEKPKPPVAKPKPPVKKVVPLKPQKPRPTPKTVEPAPAPQPTPVITNAPPAPVQAPPAPPAPVVQEKITAPTAGADYLHNPPPKYPEIAMERGLEGKVLMKVHVLPNGKPDSITVVKSSGQKVLDDAAVKTVRQWSFVPAKRGDTPIAGWVTVPITFNLS</sequence>
<dbReference type="Proteomes" id="UP000005090">
    <property type="component" value="Chromosome"/>
</dbReference>
<dbReference type="PROSITE" id="PS52015">
    <property type="entry name" value="TONB_CTD"/>
    <property type="match status" value="1"/>
</dbReference>
<keyword evidence="9" id="KW-0472">Membrane</keyword>
<evidence type="ECO:0000313" key="12">
    <source>
        <dbReference type="EMBL" id="EIC31286.1"/>
    </source>
</evidence>
<evidence type="ECO:0000256" key="1">
    <source>
        <dbReference type="ARBA" id="ARBA00004383"/>
    </source>
</evidence>
<keyword evidence="8" id="KW-1133">Transmembrane helix</keyword>
<evidence type="ECO:0000256" key="10">
    <source>
        <dbReference type="SAM" id="MobiDB-lite"/>
    </source>
</evidence>
<dbReference type="RefSeq" id="WP_005374550.1">
    <property type="nucleotide sequence ID" value="NZ_CM001475.1"/>
</dbReference>
<feature type="compositionally biased region" description="Pro residues" evidence="10">
    <location>
        <begin position="106"/>
        <end position="128"/>
    </location>
</feature>
<evidence type="ECO:0000256" key="6">
    <source>
        <dbReference type="ARBA" id="ARBA00022692"/>
    </source>
</evidence>
<dbReference type="AlphaFoldDB" id="H8GH11"/>
<dbReference type="InterPro" id="IPR051045">
    <property type="entry name" value="TonB-dependent_transducer"/>
</dbReference>
<protein>
    <submittedName>
        <fullName evidence="12">TonB family protein</fullName>
    </submittedName>
</protein>
<gene>
    <name evidence="12" type="ORF">Metal_3639</name>
</gene>
<name>H8GH11_METAL</name>
<dbReference type="GO" id="GO:0055085">
    <property type="term" value="P:transmembrane transport"/>
    <property type="evidence" value="ECO:0007669"/>
    <property type="project" value="InterPro"/>
</dbReference>
<evidence type="ECO:0000256" key="8">
    <source>
        <dbReference type="ARBA" id="ARBA00022989"/>
    </source>
</evidence>
<evidence type="ECO:0000256" key="2">
    <source>
        <dbReference type="ARBA" id="ARBA00006555"/>
    </source>
</evidence>
<proteinExistence type="inferred from homology"/>
<dbReference type="GO" id="GO:0015031">
    <property type="term" value="P:protein transport"/>
    <property type="evidence" value="ECO:0007669"/>
    <property type="project" value="UniProtKB-KW"/>
</dbReference>
<dbReference type="EMBL" id="CM001475">
    <property type="protein sequence ID" value="EIC31286.1"/>
    <property type="molecule type" value="Genomic_DNA"/>
</dbReference>
<keyword evidence="13" id="KW-1185">Reference proteome</keyword>
<evidence type="ECO:0000256" key="9">
    <source>
        <dbReference type="ARBA" id="ARBA00023136"/>
    </source>
</evidence>
<keyword evidence="3" id="KW-0813">Transport</keyword>
<dbReference type="GO" id="GO:0031992">
    <property type="term" value="F:energy transducer activity"/>
    <property type="evidence" value="ECO:0007669"/>
    <property type="project" value="TreeGrafter"/>
</dbReference>
<reference evidence="12 13" key="1">
    <citation type="journal article" date="2013" name="Genome Announc.">
        <title>Genome Sequence of the Obligate Gammaproteobacterial Methanotroph Methylomicrobium album Strain BG8.</title>
        <authorList>
            <person name="Kits K.D."/>
            <person name="Kalyuzhnaya M.G."/>
            <person name="Klotz M.G."/>
            <person name="Jetten M.S."/>
            <person name="Op den Camp H.J."/>
            <person name="Vuilleumier S."/>
            <person name="Bringel F."/>
            <person name="Dispirito A.A."/>
            <person name="Murrell J.C."/>
            <person name="Bruce D."/>
            <person name="Cheng J.F."/>
            <person name="Copeland A."/>
            <person name="Goodwin L."/>
            <person name="Hauser L."/>
            <person name="Lajus A."/>
            <person name="Land M.L."/>
            <person name="Lapidus A."/>
            <person name="Lucas S."/>
            <person name="Medigue C."/>
            <person name="Pitluck S."/>
            <person name="Woyke T."/>
            <person name="Zeytun A."/>
            <person name="Stein L.Y."/>
        </authorList>
    </citation>
    <scope>NUCLEOTIDE SEQUENCE [LARGE SCALE GENOMIC DNA]</scope>
    <source>
        <strain evidence="12 13">BG8</strain>
    </source>
</reference>
<dbReference type="InterPro" id="IPR037682">
    <property type="entry name" value="TonB_C"/>
</dbReference>
<comment type="similarity">
    <text evidence="2">Belongs to the TonB family.</text>
</comment>
<keyword evidence="6" id="KW-0812">Transmembrane</keyword>
<feature type="region of interest" description="Disordered" evidence="10">
    <location>
        <begin position="105"/>
        <end position="160"/>
    </location>
</feature>
<keyword evidence="4" id="KW-1003">Cell membrane</keyword>
<dbReference type="PANTHER" id="PTHR33446:SF2">
    <property type="entry name" value="PROTEIN TONB"/>
    <property type="match status" value="1"/>
</dbReference>
<comment type="subcellular location">
    <subcellularLocation>
        <location evidence="1">Cell inner membrane</location>
        <topology evidence="1">Single-pass membrane protein</topology>
        <orientation evidence="1">Periplasmic side</orientation>
    </subcellularLocation>
</comment>
<keyword evidence="7" id="KW-0653">Protein transport</keyword>
<dbReference type="NCBIfam" id="TIGR01352">
    <property type="entry name" value="tonB_Cterm"/>
    <property type="match status" value="1"/>
</dbReference>
<evidence type="ECO:0000256" key="4">
    <source>
        <dbReference type="ARBA" id="ARBA00022475"/>
    </source>
</evidence>
<keyword evidence="5" id="KW-0997">Cell inner membrane</keyword>
<dbReference type="Gene3D" id="3.30.1150.10">
    <property type="match status" value="1"/>
</dbReference>